<keyword evidence="2" id="KW-0472">Membrane</keyword>
<dbReference type="CDD" id="cd03062">
    <property type="entry name" value="TRX_Fd_Sucrase"/>
    <property type="match status" value="1"/>
</dbReference>
<feature type="compositionally biased region" description="Polar residues" evidence="1">
    <location>
        <begin position="377"/>
        <end position="388"/>
    </location>
</feature>
<dbReference type="Pfam" id="PF06999">
    <property type="entry name" value="Suc_Fer-like"/>
    <property type="match status" value="1"/>
</dbReference>
<dbReference type="OrthoDB" id="10253744at2759"/>
<feature type="region of interest" description="Disordered" evidence="1">
    <location>
        <begin position="372"/>
        <end position="391"/>
    </location>
</feature>
<dbReference type="InterPro" id="IPR036249">
    <property type="entry name" value="Thioredoxin-like_sf"/>
</dbReference>
<feature type="transmembrane region" description="Helical" evidence="2">
    <location>
        <begin position="413"/>
        <end position="432"/>
    </location>
</feature>
<reference evidence="3" key="1">
    <citation type="submission" date="2021-03" db="EMBL/GenBank/DDBJ databases">
        <authorList>
            <consortium name="Genoscope - CEA"/>
            <person name="William W."/>
        </authorList>
    </citation>
    <scope>NUCLEOTIDE SEQUENCE</scope>
    <source>
        <strain evidence="3">Doubled-haploid Pahang</strain>
    </source>
</reference>
<keyword evidence="5" id="KW-1185">Reference proteome</keyword>
<gene>
    <name evidence="3" type="ORF">GSMUA_62510.1</name>
</gene>
<proteinExistence type="predicted"/>
<dbReference type="SUPFAM" id="SSF52833">
    <property type="entry name" value="Thioredoxin-like"/>
    <property type="match status" value="1"/>
</dbReference>
<sequence length="436" mass="47346">MIRHLVSGPSFCRCRCSPSRGRGVRTASNHLRPPASMASPSASSAIAFSGGEGGGSRTNEPVSGAVSAPEAAAGEDAEYGFQRRGFGKGPLVGTVHQYDRHLFLCYKSPEVWPPNVEGSESDLLPRSLAGEIKTWQSSIDKKTRLTICQGEDGTDFSNGDVLIFPDMLRYRQLTHSDVEHFVDEVLKKNSKWLPNPPEPLSGSYVFVCAHGSRDRRCGVCGPVLMQRFKEEISSRGLQGQVFVSPCSHIGGHKYAGNVIIYSPNDNGEVSGHWYGYVTPDDVPILMEQHIGKGKIVDHLWRGQMGLSIDEQKAAQNLRLQLDGGLDESTHKVSTDTTGVSVGGCCQGIGNTTCCQVMPKENPENHIAQEQEARDIAQKSSGKDSNAGNSKEACTGKLHAISTWFKSWEREETYAALAVVSAIASVAVAYSCYRQLR</sequence>
<dbReference type="Gramene" id="Ma02_t07350.1">
    <property type="protein sequence ID" value="Ma02_p07350.1"/>
    <property type="gene ID" value="Ma02_g07350"/>
</dbReference>
<dbReference type="EnsemblPlants" id="Ma02_t07350.1">
    <property type="protein sequence ID" value="Ma02_p07350.1"/>
    <property type="gene ID" value="Ma02_g07350"/>
</dbReference>
<keyword evidence="2" id="KW-0812">Transmembrane</keyword>
<dbReference type="FunFam" id="3.40.30.10:FF:000213">
    <property type="entry name" value="APD1p protein"/>
    <property type="match status" value="1"/>
</dbReference>
<dbReference type="Gene3D" id="3.40.30.10">
    <property type="entry name" value="Glutaredoxin"/>
    <property type="match status" value="1"/>
</dbReference>
<dbReference type="PANTHER" id="PTHR31902:SF14">
    <property type="entry name" value="ACTIN PATCHES DISTAL PROTEIN 1"/>
    <property type="match status" value="1"/>
</dbReference>
<dbReference type="EMBL" id="HG996467">
    <property type="protein sequence ID" value="CAG1861357.1"/>
    <property type="molecule type" value="Genomic_DNA"/>
</dbReference>
<evidence type="ECO:0000256" key="1">
    <source>
        <dbReference type="SAM" id="MobiDB-lite"/>
    </source>
</evidence>
<organism evidence="4 5">
    <name type="scientific">Musa acuminata subsp. malaccensis</name>
    <name type="common">Wild banana</name>
    <name type="synonym">Musa malaccensis</name>
    <dbReference type="NCBI Taxonomy" id="214687"/>
    <lineage>
        <taxon>Eukaryota</taxon>
        <taxon>Viridiplantae</taxon>
        <taxon>Streptophyta</taxon>
        <taxon>Embryophyta</taxon>
        <taxon>Tracheophyta</taxon>
        <taxon>Spermatophyta</taxon>
        <taxon>Magnoliopsida</taxon>
        <taxon>Liliopsida</taxon>
        <taxon>Zingiberales</taxon>
        <taxon>Musaceae</taxon>
        <taxon>Musa</taxon>
    </lineage>
</organism>
<dbReference type="OMA" id="WEREETY"/>
<dbReference type="FunCoup" id="A0A804I067">
    <property type="interactions" value="74"/>
</dbReference>
<evidence type="ECO:0000313" key="4">
    <source>
        <dbReference type="EnsemblPlants" id="Ma02_p07350.1"/>
    </source>
</evidence>
<evidence type="ECO:0000313" key="3">
    <source>
        <dbReference type="EMBL" id="CAG1861357.1"/>
    </source>
</evidence>
<keyword evidence="2" id="KW-1133">Transmembrane helix</keyword>
<reference evidence="4" key="2">
    <citation type="submission" date="2021-05" db="UniProtKB">
        <authorList>
            <consortium name="EnsemblPlants"/>
        </authorList>
    </citation>
    <scope>IDENTIFICATION</scope>
    <source>
        <strain evidence="4">subsp. malaccensis</strain>
    </source>
</reference>
<feature type="compositionally biased region" description="Low complexity" evidence="1">
    <location>
        <begin position="35"/>
        <end position="49"/>
    </location>
</feature>
<dbReference type="InParanoid" id="A0A804I067"/>
<dbReference type="PANTHER" id="PTHR31902">
    <property type="entry name" value="ACTIN PATCHES DISTAL PROTEIN 1"/>
    <property type="match status" value="1"/>
</dbReference>
<dbReference type="AlphaFoldDB" id="A0A804I067"/>
<feature type="region of interest" description="Disordered" evidence="1">
    <location>
        <begin position="19"/>
        <end position="71"/>
    </location>
</feature>
<dbReference type="InterPro" id="IPR009737">
    <property type="entry name" value="Aim32/Apd1-like"/>
</dbReference>
<dbReference type="Proteomes" id="UP000012960">
    <property type="component" value="Unplaced"/>
</dbReference>
<evidence type="ECO:0000313" key="5">
    <source>
        <dbReference type="Proteomes" id="UP000012960"/>
    </source>
</evidence>
<accession>A0A804I067</accession>
<evidence type="ECO:0000256" key="2">
    <source>
        <dbReference type="SAM" id="Phobius"/>
    </source>
</evidence>
<protein>
    <submittedName>
        <fullName evidence="3">(wild Malaysian banana) hypothetical protein</fullName>
    </submittedName>
</protein>
<name>A0A804I067_MUSAM</name>